<sequence>MTTKRPKEFLTPTPQEVLNAITLWQSMHGAPNGQITRVARMEREFTTAFGGSFGTVSVNQLPQAIDLLCNVIANMERFSFRTATERLELIMEHLVTTIGKGSGRAGLADAEALTSALQIARLDPNFPYTYGWGSRDD</sequence>
<reference evidence="1 2" key="1">
    <citation type="submission" date="2016-10" db="EMBL/GenBank/DDBJ databases">
        <authorList>
            <person name="Varghese N."/>
            <person name="Submissions S."/>
        </authorList>
    </citation>
    <scope>NUCLEOTIDE SEQUENCE [LARGE SCALE GENOMIC DNA]</scope>
    <source>
        <strain evidence="1 2">DSM 17833</strain>
    </source>
</reference>
<dbReference type="EMBL" id="FMTL01000007">
    <property type="protein sequence ID" value="SCW87731.1"/>
    <property type="molecule type" value="Genomic_DNA"/>
</dbReference>
<keyword evidence="2" id="KW-1185">Reference proteome</keyword>
<organism evidence="1 2">
    <name type="scientific">Pseudomonas peli</name>
    <dbReference type="NCBI Taxonomy" id="592361"/>
    <lineage>
        <taxon>Bacteria</taxon>
        <taxon>Pseudomonadati</taxon>
        <taxon>Pseudomonadota</taxon>
        <taxon>Gammaproteobacteria</taxon>
        <taxon>Pseudomonadales</taxon>
        <taxon>Pseudomonadaceae</taxon>
        <taxon>Pseudomonas</taxon>
    </lineage>
</organism>
<protein>
    <submittedName>
        <fullName evidence="1">Uncharacterized protein</fullName>
    </submittedName>
</protein>
<accession>A0AB37ZDB9</accession>
<dbReference type="AlphaFoldDB" id="A0AB37ZDB9"/>
<name>A0AB37ZDB9_9PSED</name>
<evidence type="ECO:0000313" key="2">
    <source>
        <dbReference type="Proteomes" id="UP000242418"/>
    </source>
</evidence>
<comment type="caution">
    <text evidence="1">The sequence shown here is derived from an EMBL/GenBank/DDBJ whole genome shotgun (WGS) entry which is preliminary data.</text>
</comment>
<gene>
    <name evidence="1" type="ORF">SAMN05216370_4243</name>
</gene>
<proteinExistence type="predicted"/>
<dbReference type="RefSeq" id="WP_090256054.1">
    <property type="nucleotide sequence ID" value="NZ_FMTL01000007.1"/>
</dbReference>
<dbReference type="Proteomes" id="UP000242418">
    <property type="component" value="Unassembled WGS sequence"/>
</dbReference>
<evidence type="ECO:0000313" key="1">
    <source>
        <dbReference type="EMBL" id="SCW87731.1"/>
    </source>
</evidence>